<evidence type="ECO:0000313" key="1">
    <source>
        <dbReference type="EMBL" id="PKF68767.1"/>
    </source>
</evidence>
<gene>
    <name evidence="1" type="ORF">CXB45_05270</name>
</gene>
<protein>
    <submittedName>
        <fullName evidence="1">Transcriptional regulator</fullName>
    </submittedName>
</protein>
<accession>A0A2N0X7V8</accession>
<dbReference type="OrthoDB" id="5772641at2"/>
<dbReference type="AlphaFoldDB" id="A0A2N0X7V8"/>
<dbReference type="RefSeq" id="WP_101173514.1">
    <property type="nucleotide sequence ID" value="NZ_JAKRKB010000002.1"/>
</dbReference>
<dbReference type="EMBL" id="PJAF01000012">
    <property type="protein sequence ID" value="PKF68767.1"/>
    <property type="molecule type" value="Genomic_DNA"/>
</dbReference>
<reference evidence="1 2" key="1">
    <citation type="submission" date="2017-12" db="EMBL/GenBank/DDBJ databases">
        <title>Corynebacterium mastitidis 16-1433 Genome.</title>
        <authorList>
            <person name="Gulvik C.A."/>
        </authorList>
    </citation>
    <scope>NUCLEOTIDE SEQUENCE [LARGE SCALE GENOMIC DNA]</scope>
    <source>
        <strain evidence="1 2">16-1433</strain>
    </source>
</reference>
<organism evidence="1 2">
    <name type="scientific">Corynebacterium mastitidis</name>
    <dbReference type="NCBI Taxonomy" id="161890"/>
    <lineage>
        <taxon>Bacteria</taxon>
        <taxon>Bacillati</taxon>
        <taxon>Actinomycetota</taxon>
        <taxon>Actinomycetes</taxon>
        <taxon>Mycobacteriales</taxon>
        <taxon>Corynebacteriaceae</taxon>
        <taxon>Corynebacterium</taxon>
    </lineage>
</organism>
<sequence length="123" mass="13491">MKVHINTWRDGGWWVATSKDIEGFATQARRLDQIPALAYDIALLADDVDDPEACEFIIHVSPDIEAQASHARELAEAARLAQDSASRAMREAARSFAQQGLTVRDIGELLGVSYQRAQKLAAA</sequence>
<comment type="caution">
    <text evidence="1">The sequence shown here is derived from an EMBL/GenBank/DDBJ whole genome shotgun (WGS) entry which is preliminary data.</text>
</comment>
<dbReference type="InterPro" id="IPR035069">
    <property type="entry name" value="TTHA1013/TTHA0281-like"/>
</dbReference>
<proteinExistence type="predicted"/>
<dbReference type="Proteomes" id="UP000233249">
    <property type="component" value="Unassembled WGS sequence"/>
</dbReference>
<name>A0A2N0X7V8_9CORY</name>
<dbReference type="SUPFAM" id="SSF143100">
    <property type="entry name" value="TTHA1013/TTHA0281-like"/>
    <property type="match status" value="1"/>
</dbReference>
<evidence type="ECO:0000313" key="2">
    <source>
        <dbReference type="Proteomes" id="UP000233249"/>
    </source>
</evidence>